<dbReference type="Proteomes" id="UP000027361">
    <property type="component" value="Unassembled WGS sequence"/>
</dbReference>
<dbReference type="RefSeq" id="XP_013241368.1">
    <property type="nucleotide sequence ID" value="XM_013385914.1"/>
</dbReference>
<comment type="caution">
    <text evidence="1">The sequence shown here is derived from an EMBL/GenBank/DDBJ whole genome shotgun (WGS) entry which is preliminary data.</text>
</comment>
<reference evidence="1 2" key="1">
    <citation type="submission" date="2014-05" db="EMBL/GenBank/DDBJ databases">
        <title>Draft genome sequence of a rare smut relative, Tilletiaria anomala UBC 951.</title>
        <authorList>
            <consortium name="DOE Joint Genome Institute"/>
            <person name="Toome M."/>
            <person name="Kuo A."/>
            <person name="Henrissat B."/>
            <person name="Lipzen A."/>
            <person name="Tritt A."/>
            <person name="Yoshinaga Y."/>
            <person name="Zane M."/>
            <person name="Barry K."/>
            <person name="Grigoriev I.V."/>
            <person name="Spatafora J.W."/>
            <person name="Aimea M.C."/>
        </authorList>
    </citation>
    <scope>NUCLEOTIDE SEQUENCE [LARGE SCALE GENOMIC DNA]</scope>
    <source>
        <strain evidence="1 2">UBC 951</strain>
    </source>
</reference>
<dbReference type="AlphaFoldDB" id="A0A066VF71"/>
<keyword evidence="2" id="KW-1185">Reference proteome</keyword>
<dbReference type="HOGENOM" id="CLU_1741846_0_0_1"/>
<dbReference type="GeneID" id="25261988"/>
<proteinExistence type="predicted"/>
<organism evidence="1 2">
    <name type="scientific">Tilletiaria anomala (strain ATCC 24038 / CBS 436.72 / UBC 951)</name>
    <dbReference type="NCBI Taxonomy" id="1037660"/>
    <lineage>
        <taxon>Eukaryota</taxon>
        <taxon>Fungi</taxon>
        <taxon>Dikarya</taxon>
        <taxon>Basidiomycota</taxon>
        <taxon>Ustilaginomycotina</taxon>
        <taxon>Exobasidiomycetes</taxon>
        <taxon>Georgefischeriales</taxon>
        <taxon>Tilletiariaceae</taxon>
        <taxon>Tilletiaria</taxon>
    </lineage>
</organism>
<sequence length="150" mass="16474">MDNIRTASSFRSVVCIGRMAIFGFAAAAARVKETYRIAVPLDALLAFFHHRIVVGREDHHTSLQCNPWLCDKGARIYVGMSYRPSPFHSLSHLGSCLASMHPACHRRSARSLDAHVPIRSDQGASDTASHTRCLSGACHECAHMECPTTL</sequence>
<accession>A0A066VF71</accession>
<dbReference type="EMBL" id="JMSN01000092">
    <property type="protein sequence ID" value="KDN40357.1"/>
    <property type="molecule type" value="Genomic_DNA"/>
</dbReference>
<protein>
    <submittedName>
        <fullName evidence="1">Uncharacterized protein</fullName>
    </submittedName>
</protein>
<dbReference type="InParanoid" id="A0A066VF71"/>
<name>A0A066VF71_TILAU</name>
<evidence type="ECO:0000313" key="1">
    <source>
        <dbReference type="EMBL" id="KDN40357.1"/>
    </source>
</evidence>
<gene>
    <name evidence="1" type="ORF">K437DRAFT_190448</name>
</gene>
<evidence type="ECO:0000313" key="2">
    <source>
        <dbReference type="Proteomes" id="UP000027361"/>
    </source>
</evidence>